<dbReference type="EMBL" id="JABSTU010000003">
    <property type="protein sequence ID" value="KAH8035793.1"/>
    <property type="molecule type" value="Genomic_DNA"/>
</dbReference>
<feature type="region of interest" description="Disordered" evidence="1">
    <location>
        <begin position="290"/>
        <end position="329"/>
    </location>
</feature>
<evidence type="ECO:0000313" key="3">
    <source>
        <dbReference type="Proteomes" id="UP000821866"/>
    </source>
</evidence>
<gene>
    <name evidence="2" type="ORF">HPB51_008620</name>
</gene>
<dbReference type="AlphaFoldDB" id="A0A9J6EMX4"/>
<proteinExistence type="predicted"/>
<reference evidence="2" key="2">
    <citation type="submission" date="2021-09" db="EMBL/GenBank/DDBJ databases">
        <authorList>
            <person name="Jia N."/>
            <person name="Wang J."/>
            <person name="Shi W."/>
            <person name="Du L."/>
            <person name="Sun Y."/>
            <person name="Zhan W."/>
            <person name="Jiang J."/>
            <person name="Wang Q."/>
            <person name="Zhang B."/>
            <person name="Ji P."/>
            <person name="Sakyi L.B."/>
            <person name="Cui X."/>
            <person name="Yuan T."/>
            <person name="Jiang B."/>
            <person name="Yang W."/>
            <person name="Lam T.T.-Y."/>
            <person name="Chang Q."/>
            <person name="Ding S."/>
            <person name="Wang X."/>
            <person name="Zhu J."/>
            <person name="Ruan X."/>
            <person name="Zhao L."/>
            <person name="Wei J."/>
            <person name="Que T."/>
            <person name="Du C."/>
            <person name="Cheng J."/>
            <person name="Dai P."/>
            <person name="Han X."/>
            <person name="Huang E."/>
            <person name="Gao Y."/>
            <person name="Liu J."/>
            <person name="Shao H."/>
            <person name="Ye R."/>
            <person name="Li L."/>
            <person name="Wei W."/>
            <person name="Wang X."/>
            <person name="Wang C."/>
            <person name="Huo Q."/>
            <person name="Li W."/>
            <person name="Guo W."/>
            <person name="Chen H."/>
            <person name="Chen S."/>
            <person name="Zhou L."/>
            <person name="Zhou L."/>
            <person name="Ni X."/>
            <person name="Tian J."/>
            <person name="Zhou Y."/>
            <person name="Sheng Y."/>
            <person name="Liu T."/>
            <person name="Pan Y."/>
            <person name="Xia L."/>
            <person name="Li J."/>
            <person name="Zhao F."/>
            <person name="Cao W."/>
        </authorList>
    </citation>
    <scope>NUCLEOTIDE SEQUENCE</scope>
    <source>
        <strain evidence="2">Rmic-2018</strain>
        <tissue evidence="2">Larvae</tissue>
    </source>
</reference>
<evidence type="ECO:0000256" key="1">
    <source>
        <dbReference type="SAM" id="MobiDB-lite"/>
    </source>
</evidence>
<reference evidence="2" key="1">
    <citation type="journal article" date="2020" name="Cell">
        <title>Large-Scale Comparative Analyses of Tick Genomes Elucidate Their Genetic Diversity and Vector Capacities.</title>
        <authorList>
            <consortium name="Tick Genome and Microbiome Consortium (TIGMIC)"/>
            <person name="Jia N."/>
            <person name="Wang J."/>
            <person name="Shi W."/>
            <person name="Du L."/>
            <person name="Sun Y."/>
            <person name="Zhan W."/>
            <person name="Jiang J.F."/>
            <person name="Wang Q."/>
            <person name="Zhang B."/>
            <person name="Ji P."/>
            <person name="Bell-Sakyi L."/>
            <person name="Cui X.M."/>
            <person name="Yuan T.T."/>
            <person name="Jiang B.G."/>
            <person name="Yang W.F."/>
            <person name="Lam T.T."/>
            <person name="Chang Q.C."/>
            <person name="Ding S.J."/>
            <person name="Wang X.J."/>
            <person name="Zhu J.G."/>
            <person name="Ruan X.D."/>
            <person name="Zhao L."/>
            <person name="Wei J.T."/>
            <person name="Ye R.Z."/>
            <person name="Que T.C."/>
            <person name="Du C.H."/>
            <person name="Zhou Y.H."/>
            <person name="Cheng J.X."/>
            <person name="Dai P.F."/>
            <person name="Guo W.B."/>
            <person name="Han X.H."/>
            <person name="Huang E.J."/>
            <person name="Li L.F."/>
            <person name="Wei W."/>
            <person name="Gao Y.C."/>
            <person name="Liu J.Z."/>
            <person name="Shao H.Z."/>
            <person name="Wang X."/>
            <person name="Wang C.C."/>
            <person name="Yang T.C."/>
            <person name="Huo Q.B."/>
            <person name="Li W."/>
            <person name="Chen H.Y."/>
            <person name="Chen S.E."/>
            <person name="Zhou L.G."/>
            <person name="Ni X.B."/>
            <person name="Tian J.H."/>
            <person name="Sheng Y."/>
            <person name="Liu T."/>
            <person name="Pan Y.S."/>
            <person name="Xia L.Y."/>
            <person name="Li J."/>
            <person name="Zhao F."/>
            <person name="Cao W.C."/>
        </authorList>
    </citation>
    <scope>NUCLEOTIDE SEQUENCE</scope>
    <source>
        <strain evidence="2">Rmic-2018</strain>
    </source>
</reference>
<protein>
    <submittedName>
        <fullName evidence="2">Uncharacterized protein</fullName>
    </submittedName>
</protein>
<comment type="caution">
    <text evidence="2">The sequence shown here is derived from an EMBL/GenBank/DDBJ whole genome shotgun (WGS) entry which is preliminary data.</text>
</comment>
<evidence type="ECO:0000313" key="2">
    <source>
        <dbReference type="EMBL" id="KAH8035793.1"/>
    </source>
</evidence>
<organism evidence="2 3">
    <name type="scientific">Rhipicephalus microplus</name>
    <name type="common">Cattle tick</name>
    <name type="synonym">Boophilus microplus</name>
    <dbReference type="NCBI Taxonomy" id="6941"/>
    <lineage>
        <taxon>Eukaryota</taxon>
        <taxon>Metazoa</taxon>
        <taxon>Ecdysozoa</taxon>
        <taxon>Arthropoda</taxon>
        <taxon>Chelicerata</taxon>
        <taxon>Arachnida</taxon>
        <taxon>Acari</taxon>
        <taxon>Parasitiformes</taxon>
        <taxon>Ixodida</taxon>
        <taxon>Ixodoidea</taxon>
        <taxon>Ixodidae</taxon>
        <taxon>Rhipicephalinae</taxon>
        <taxon>Rhipicephalus</taxon>
        <taxon>Boophilus</taxon>
    </lineage>
</organism>
<keyword evidence="3" id="KW-1185">Reference proteome</keyword>
<feature type="compositionally biased region" description="Polar residues" evidence="1">
    <location>
        <begin position="317"/>
        <end position="326"/>
    </location>
</feature>
<dbReference type="Proteomes" id="UP000821866">
    <property type="component" value="Chromosome 11"/>
</dbReference>
<name>A0A9J6EMX4_RHIMP</name>
<sequence>MYDTGGRKTAPSSRLAAGTRVFCSLRRFHRPFCRWRLVAQVSSNQSGIRCGFFGAQRAGKPVTIDCPCLGGGCAGPLPVLVYVCVVCECCVRAPHRRRRFFRDIPFASLLPPATRRAWLVLKTSSSRASPQEKPRCAEVSLEFALLRSRRPNGATWLAEAKKPPSSHRNPVFLPGLHGFPSDVVEPSEGGEVPSCWLTNGELRWKIRSGRRKPGASAGIAPSQIWHKRTAAMTVAVNCAGNSEDFVIRVWTESRWPQLIASVAAAASVAAVSQRNPRRVLLKASRASSGLRRPWQSRREREPTPRTTGAEEPEYPMPSQSTTSSRSRAWDYRTISYSF</sequence>
<accession>A0A9J6EMX4</accession>